<evidence type="ECO:0000313" key="2">
    <source>
        <dbReference type="EMBL" id="KAJ8875763.1"/>
    </source>
</evidence>
<feature type="compositionally biased region" description="Polar residues" evidence="1">
    <location>
        <begin position="116"/>
        <end position="132"/>
    </location>
</feature>
<reference evidence="2 3" key="1">
    <citation type="submission" date="2023-02" db="EMBL/GenBank/DDBJ databases">
        <title>LHISI_Scaffold_Assembly.</title>
        <authorList>
            <person name="Stuart O.P."/>
            <person name="Cleave R."/>
            <person name="Magrath M.J.L."/>
            <person name="Mikheyev A.S."/>
        </authorList>
    </citation>
    <scope>NUCLEOTIDE SEQUENCE [LARGE SCALE GENOMIC DNA]</scope>
    <source>
        <strain evidence="2">Daus_M_001</strain>
        <tissue evidence="2">Leg muscle</tissue>
    </source>
</reference>
<dbReference type="Proteomes" id="UP001159363">
    <property type="component" value="Chromosome 8"/>
</dbReference>
<accession>A0ABQ9GUT5</accession>
<organism evidence="2 3">
    <name type="scientific">Dryococelus australis</name>
    <dbReference type="NCBI Taxonomy" id="614101"/>
    <lineage>
        <taxon>Eukaryota</taxon>
        <taxon>Metazoa</taxon>
        <taxon>Ecdysozoa</taxon>
        <taxon>Arthropoda</taxon>
        <taxon>Hexapoda</taxon>
        <taxon>Insecta</taxon>
        <taxon>Pterygota</taxon>
        <taxon>Neoptera</taxon>
        <taxon>Polyneoptera</taxon>
        <taxon>Phasmatodea</taxon>
        <taxon>Verophasmatodea</taxon>
        <taxon>Anareolatae</taxon>
        <taxon>Phasmatidae</taxon>
        <taxon>Eurycanthinae</taxon>
        <taxon>Dryococelus</taxon>
    </lineage>
</organism>
<comment type="caution">
    <text evidence="2">The sequence shown here is derived from an EMBL/GenBank/DDBJ whole genome shotgun (WGS) entry which is preliminary data.</text>
</comment>
<feature type="compositionally biased region" description="Basic and acidic residues" evidence="1">
    <location>
        <begin position="19"/>
        <end position="42"/>
    </location>
</feature>
<feature type="region of interest" description="Disordered" evidence="1">
    <location>
        <begin position="63"/>
        <end position="87"/>
    </location>
</feature>
<feature type="region of interest" description="Disordered" evidence="1">
    <location>
        <begin position="106"/>
        <end position="132"/>
    </location>
</feature>
<feature type="compositionally biased region" description="Pro residues" evidence="1">
    <location>
        <begin position="68"/>
        <end position="87"/>
    </location>
</feature>
<proteinExistence type="predicted"/>
<dbReference type="EMBL" id="JARBHB010000009">
    <property type="protein sequence ID" value="KAJ8875763.1"/>
    <property type="molecule type" value="Genomic_DNA"/>
</dbReference>
<gene>
    <name evidence="2" type="ORF">PR048_023662</name>
</gene>
<sequence length="256" mass="28867">MPNPNRTVMDYLTREATVSKEESCGVKEPMKQEGEGDWKRTPGQDTTAAVNEVQLLHVAREHMASAPQAPPTQSAPPPSMTTPVTFTPPAPFISNFHSFRHLRISDPQRESRRQLKSITIPTPQKLSGPATTKTSIRCQTLPIFTGAPTKDPIAFVEECTVLITCYSVLEEEWADCEFQQAFQNSFGYVVTTLRTKTKFTMEEQTTHESLTAFINRKVQVMCRFYPELPEQETLEFVADTARPEYREALIPLLNGI</sequence>
<protein>
    <submittedName>
        <fullName evidence="2">Uncharacterized protein</fullName>
    </submittedName>
</protein>
<evidence type="ECO:0000256" key="1">
    <source>
        <dbReference type="SAM" id="MobiDB-lite"/>
    </source>
</evidence>
<feature type="region of interest" description="Disordered" evidence="1">
    <location>
        <begin position="19"/>
        <end position="44"/>
    </location>
</feature>
<keyword evidence="3" id="KW-1185">Reference proteome</keyword>
<name>A0ABQ9GUT5_9NEOP</name>
<evidence type="ECO:0000313" key="3">
    <source>
        <dbReference type="Proteomes" id="UP001159363"/>
    </source>
</evidence>